<reference evidence="1 2" key="1">
    <citation type="submission" date="2015-09" db="EMBL/GenBank/DDBJ databases">
        <title>Genome announcement of multiple Pseudomonas syringae strains.</title>
        <authorList>
            <person name="Thakur S."/>
            <person name="Wang P.W."/>
            <person name="Gong Y."/>
            <person name="Weir B.S."/>
            <person name="Guttman D.S."/>
        </authorList>
    </citation>
    <scope>NUCLEOTIDE SEQUENCE [LARGE SCALE GENOMIC DNA]</scope>
    <source>
        <strain evidence="1 2">ICMP17524</strain>
    </source>
</reference>
<proteinExistence type="predicted"/>
<gene>
    <name evidence="1" type="ORF">ALO50_04257</name>
</gene>
<evidence type="ECO:0000313" key="1">
    <source>
        <dbReference type="EMBL" id="KPW95920.1"/>
    </source>
</evidence>
<dbReference type="EMBL" id="LJQA01000331">
    <property type="protein sequence ID" value="KPW95920.1"/>
    <property type="molecule type" value="Genomic_DNA"/>
</dbReference>
<sequence>MAVIGFSVIRYVDPFQGGGILLENHREYKVQPELHTRCMANAGKKKPGTWPGFPFGSY</sequence>
<comment type="caution">
    <text evidence="1">The sequence shown here is derived from an EMBL/GenBank/DDBJ whole genome shotgun (WGS) entry which is preliminary data.</text>
</comment>
<dbReference type="Proteomes" id="UP000050356">
    <property type="component" value="Unassembled WGS sequence"/>
</dbReference>
<name>A0A0P9NF60_PSESX</name>
<dbReference type="PATRIC" id="fig|264451.4.peg.1200"/>
<evidence type="ECO:0000313" key="2">
    <source>
        <dbReference type="Proteomes" id="UP000050356"/>
    </source>
</evidence>
<protein>
    <submittedName>
        <fullName evidence="1">Uncharacterized protein</fullName>
    </submittedName>
</protein>
<organism evidence="1 2">
    <name type="scientific">Pseudomonas syringae pv. cerasicola</name>
    <dbReference type="NCBI Taxonomy" id="264451"/>
    <lineage>
        <taxon>Bacteria</taxon>
        <taxon>Pseudomonadati</taxon>
        <taxon>Pseudomonadota</taxon>
        <taxon>Gammaproteobacteria</taxon>
        <taxon>Pseudomonadales</taxon>
        <taxon>Pseudomonadaceae</taxon>
        <taxon>Pseudomonas</taxon>
        <taxon>Pseudomonas syringae</taxon>
    </lineage>
</organism>
<dbReference type="AlphaFoldDB" id="A0A0P9NF60"/>
<accession>A0A0P9NF60</accession>